<keyword evidence="2" id="KW-0808">Transferase</keyword>
<dbReference type="PANTHER" id="PTHR48090:SF7">
    <property type="entry name" value="RFBJ PROTEIN"/>
    <property type="match status" value="1"/>
</dbReference>
<dbReference type="AlphaFoldDB" id="A0A7S8EE35"/>
<feature type="domain" description="Glycosyltransferase 2-like" evidence="1">
    <location>
        <begin position="21"/>
        <end position="184"/>
    </location>
</feature>
<organism evidence="2 3">
    <name type="scientific">Phototrophicus methaneseepsis</name>
    <dbReference type="NCBI Taxonomy" id="2710758"/>
    <lineage>
        <taxon>Bacteria</taxon>
        <taxon>Bacillati</taxon>
        <taxon>Chloroflexota</taxon>
        <taxon>Candidatus Thermofontia</taxon>
        <taxon>Phototrophicales</taxon>
        <taxon>Phototrophicaceae</taxon>
        <taxon>Phototrophicus</taxon>
    </lineage>
</organism>
<gene>
    <name evidence="2" type="ORF">G4Y79_08565</name>
</gene>
<dbReference type="Pfam" id="PF00535">
    <property type="entry name" value="Glycos_transf_2"/>
    <property type="match status" value="1"/>
</dbReference>
<reference evidence="2 3" key="1">
    <citation type="submission" date="2020-02" db="EMBL/GenBank/DDBJ databases">
        <authorList>
            <person name="Zheng R.K."/>
            <person name="Sun C.M."/>
        </authorList>
    </citation>
    <scope>NUCLEOTIDE SEQUENCE [LARGE SCALE GENOMIC DNA]</scope>
    <source>
        <strain evidence="3">rifampicinis</strain>
    </source>
</reference>
<dbReference type="SUPFAM" id="SSF53448">
    <property type="entry name" value="Nucleotide-diphospho-sugar transferases"/>
    <property type="match status" value="1"/>
</dbReference>
<dbReference type="InterPro" id="IPR029044">
    <property type="entry name" value="Nucleotide-diphossugar_trans"/>
</dbReference>
<proteinExistence type="predicted"/>
<evidence type="ECO:0000259" key="1">
    <source>
        <dbReference type="Pfam" id="PF00535"/>
    </source>
</evidence>
<sequence length="245" mass="27939">MHPAFQVKKEDLAATDLTLAVIVPCYNEAENIAEVLRRVQAVELADEIIVVDDGSTDGSRNILHELQEQDIPNLRIIYHEENKGKGAALVTGFAAAESDIILIQDADFEYDPREYPILLKPIYEGITPVVYGSRFLGGPRKAMNFWNMVANKLLTLATNVLYNAILSDMETCYKVFRRELIEDVIIHARGFDFEPEFTAKILKQGVRIYEVPISYNGREWDEGKKIKWTDAPIALWTLVKYRFVD</sequence>
<name>A0A7S8EE35_9CHLR</name>
<dbReference type="InterPro" id="IPR001173">
    <property type="entry name" value="Glyco_trans_2-like"/>
</dbReference>
<accession>A0A7S8EE35</accession>
<dbReference type="EMBL" id="CP062983">
    <property type="protein sequence ID" value="QPC85159.1"/>
    <property type="molecule type" value="Genomic_DNA"/>
</dbReference>
<dbReference type="InterPro" id="IPR050256">
    <property type="entry name" value="Glycosyltransferase_2"/>
</dbReference>
<dbReference type="Gene3D" id="3.90.550.10">
    <property type="entry name" value="Spore Coat Polysaccharide Biosynthesis Protein SpsA, Chain A"/>
    <property type="match status" value="1"/>
</dbReference>
<evidence type="ECO:0000313" key="3">
    <source>
        <dbReference type="Proteomes" id="UP000594468"/>
    </source>
</evidence>
<keyword evidence="3" id="KW-1185">Reference proteome</keyword>
<evidence type="ECO:0000313" key="2">
    <source>
        <dbReference type="EMBL" id="QPC85159.1"/>
    </source>
</evidence>
<dbReference type="Proteomes" id="UP000594468">
    <property type="component" value="Chromosome"/>
</dbReference>
<dbReference type="CDD" id="cd04179">
    <property type="entry name" value="DPM_DPG-synthase_like"/>
    <property type="match status" value="1"/>
</dbReference>
<protein>
    <submittedName>
        <fullName evidence="2">Glycosyltransferase family 2 protein</fullName>
    </submittedName>
</protein>
<dbReference type="GO" id="GO:0016740">
    <property type="term" value="F:transferase activity"/>
    <property type="evidence" value="ECO:0007669"/>
    <property type="project" value="UniProtKB-KW"/>
</dbReference>
<dbReference type="KEGG" id="pmet:G4Y79_08565"/>
<dbReference type="PANTHER" id="PTHR48090">
    <property type="entry name" value="UNDECAPRENYL-PHOSPHATE 4-DEOXY-4-FORMAMIDO-L-ARABINOSE TRANSFERASE-RELATED"/>
    <property type="match status" value="1"/>
</dbReference>